<gene>
    <name evidence="1" type="ORF">L1987_44860</name>
</gene>
<keyword evidence="2" id="KW-1185">Reference proteome</keyword>
<name>A0ACB9GRX4_9ASTR</name>
<comment type="caution">
    <text evidence="1">The sequence shown here is derived from an EMBL/GenBank/DDBJ whole genome shotgun (WGS) entry which is preliminary data.</text>
</comment>
<reference evidence="2" key="1">
    <citation type="journal article" date="2022" name="Mol. Ecol. Resour.">
        <title>The genomes of chicory, endive, great burdock and yacon provide insights into Asteraceae palaeo-polyploidization history and plant inulin production.</title>
        <authorList>
            <person name="Fan W."/>
            <person name="Wang S."/>
            <person name="Wang H."/>
            <person name="Wang A."/>
            <person name="Jiang F."/>
            <person name="Liu H."/>
            <person name="Zhao H."/>
            <person name="Xu D."/>
            <person name="Zhang Y."/>
        </authorList>
    </citation>
    <scope>NUCLEOTIDE SEQUENCE [LARGE SCALE GENOMIC DNA]</scope>
    <source>
        <strain evidence="2">cv. Yunnan</strain>
    </source>
</reference>
<evidence type="ECO:0000313" key="1">
    <source>
        <dbReference type="EMBL" id="KAI3785735.1"/>
    </source>
</evidence>
<dbReference type="Proteomes" id="UP001056120">
    <property type="component" value="Linkage Group LG14"/>
</dbReference>
<protein>
    <submittedName>
        <fullName evidence="1">Uncharacterized protein</fullName>
    </submittedName>
</protein>
<dbReference type="EMBL" id="CM042031">
    <property type="protein sequence ID" value="KAI3785735.1"/>
    <property type="molecule type" value="Genomic_DNA"/>
</dbReference>
<evidence type="ECO:0000313" key="2">
    <source>
        <dbReference type="Proteomes" id="UP001056120"/>
    </source>
</evidence>
<sequence length="358" mass="39684">MLSLLLLPDHKVLKKTMALPYAEEQGLAIGKDDESATLETSQENDNCPASDGFTFVELDAAIIKDDHEYESLLKSLAPKEFDISESLKEFILESDFDDRVFEELDFTVGSDGEFESLLANLTSVLLMLSILMLSWNTSLTVQTIISGPRKDQLRKTVPGGAERIVELAYLYKIPLRSAPGERLRLQIGFAKGGPNSSLASEQLPDAMKHSGFLGLIPKCCNPYLMKAYSFAHTPFMVDFGKMINPGDNRSLKELALSQIDYSKAGVEKLRYSDEFKVGILRSVGLTDPAVFKKIVVVCNNLCKVVGEPELTFATAEKYHIKNNKICFSEDDSKDVAAGALTKNWGDKIKYHDFSASKK</sequence>
<reference evidence="1 2" key="2">
    <citation type="journal article" date="2022" name="Mol. Ecol. Resour.">
        <title>The genomes of chicory, endive, great burdock and yacon provide insights into Asteraceae paleo-polyploidization history and plant inulin production.</title>
        <authorList>
            <person name="Fan W."/>
            <person name="Wang S."/>
            <person name="Wang H."/>
            <person name="Wang A."/>
            <person name="Jiang F."/>
            <person name="Liu H."/>
            <person name="Zhao H."/>
            <person name="Xu D."/>
            <person name="Zhang Y."/>
        </authorList>
    </citation>
    <scope>NUCLEOTIDE SEQUENCE [LARGE SCALE GENOMIC DNA]</scope>
    <source>
        <strain evidence="2">cv. Yunnan</strain>
        <tissue evidence="1">Leaves</tissue>
    </source>
</reference>
<organism evidence="1 2">
    <name type="scientific">Smallanthus sonchifolius</name>
    <dbReference type="NCBI Taxonomy" id="185202"/>
    <lineage>
        <taxon>Eukaryota</taxon>
        <taxon>Viridiplantae</taxon>
        <taxon>Streptophyta</taxon>
        <taxon>Embryophyta</taxon>
        <taxon>Tracheophyta</taxon>
        <taxon>Spermatophyta</taxon>
        <taxon>Magnoliopsida</taxon>
        <taxon>eudicotyledons</taxon>
        <taxon>Gunneridae</taxon>
        <taxon>Pentapetalae</taxon>
        <taxon>asterids</taxon>
        <taxon>campanulids</taxon>
        <taxon>Asterales</taxon>
        <taxon>Asteraceae</taxon>
        <taxon>Asteroideae</taxon>
        <taxon>Heliantheae alliance</taxon>
        <taxon>Millerieae</taxon>
        <taxon>Smallanthus</taxon>
    </lineage>
</organism>
<proteinExistence type="predicted"/>
<accession>A0ACB9GRX4</accession>